<dbReference type="PANTHER" id="PTHR32347">
    <property type="entry name" value="EFFLUX SYSTEM COMPONENT YKNX-RELATED"/>
    <property type="match status" value="1"/>
</dbReference>
<evidence type="ECO:0000313" key="5">
    <source>
        <dbReference type="Proteomes" id="UP000708576"/>
    </source>
</evidence>
<dbReference type="SUPFAM" id="SSF111369">
    <property type="entry name" value="HlyD-like secretion proteins"/>
    <property type="match status" value="1"/>
</dbReference>
<keyword evidence="5" id="KW-1185">Reference proteome</keyword>
<proteinExistence type="predicted"/>
<dbReference type="InterPro" id="IPR058625">
    <property type="entry name" value="MdtA-like_BSH"/>
</dbReference>
<name>A0ABS5K001_9BACT</name>
<dbReference type="Gene3D" id="2.40.30.170">
    <property type="match status" value="1"/>
</dbReference>
<evidence type="ECO:0000256" key="2">
    <source>
        <dbReference type="ARBA" id="ARBA00023054"/>
    </source>
</evidence>
<gene>
    <name evidence="4" type="ORF">KEM10_19420</name>
</gene>
<dbReference type="PANTHER" id="PTHR32347:SF23">
    <property type="entry name" value="BLL5650 PROTEIN"/>
    <property type="match status" value="1"/>
</dbReference>
<sequence>MINLIGITFLILLAACNNGESDSDAYGNFEATDKLISSEVSGRVMQLKVDEGQELNVGDVIALVDTTQLIIKRKQLNASRIASQSKIEQVKASIDVLNAQKGVLMKDVTRVYNMYREKAATSKQVDDLQGQVQVMDKQLIGYQTQIASVKAELEVIDAQIAEVEDLLSRCTITMPSEGTVLQKFVEQGEMVMIGKPVVKVADLNEMYLRAFVTGSQLPNIKIGQKVEVRFDKTEDSNQVMEGTISWISSSAEFTPKIVQTKEERVDLVYAIKIAVQNDGRVKIGMPGEVKF</sequence>
<evidence type="ECO:0000259" key="3">
    <source>
        <dbReference type="Pfam" id="PF25917"/>
    </source>
</evidence>
<comment type="subcellular location">
    <subcellularLocation>
        <location evidence="1">Cell envelope</location>
    </subcellularLocation>
</comment>
<dbReference type="EMBL" id="JAGUCO010000023">
    <property type="protein sequence ID" value="MBS2100465.1"/>
    <property type="molecule type" value="Genomic_DNA"/>
</dbReference>
<feature type="domain" description="Multidrug resistance protein MdtA-like barrel-sandwich hybrid" evidence="3">
    <location>
        <begin position="36"/>
        <end position="197"/>
    </location>
</feature>
<protein>
    <submittedName>
        <fullName evidence="4">HlyD family efflux transporter periplasmic adaptor subunit</fullName>
    </submittedName>
</protein>
<reference evidence="4 5" key="1">
    <citation type="journal article" date="2015" name="Int. J. Syst. Evol. Microbiol.">
        <title>Carboxylicivirga linearis sp. nov., isolated from a sea cucumber culture pond.</title>
        <authorList>
            <person name="Wang F.Q."/>
            <person name="Zhou Y.X."/>
            <person name="Lin X.Z."/>
            <person name="Chen G.J."/>
            <person name="Du Z.J."/>
        </authorList>
    </citation>
    <scope>NUCLEOTIDE SEQUENCE [LARGE SCALE GENOMIC DNA]</scope>
    <source>
        <strain evidence="4 5">FB218</strain>
    </source>
</reference>
<dbReference type="Gene3D" id="2.40.50.100">
    <property type="match status" value="2"/>
</dbReference>
<comment type="caution">
    <text evidence="4">The sequence shown here is derived from an EMBL/GenBank/DDBJ whole genome shotgun (WGS) entry which is preliminary data.</text>
</comment>
<organism evidence="4 5">
    <name type="scientific">Carboxylicivirga linearis</name>
    <dbReference type="NCBI Taxonomy" id="1628157"/>
    <lineage>
        <taxon>Bacteria</taxon>
        <taxon>Pseudomonadati</taxon>
        <taxon>Bacteroidota</taxon>
        <taxon>Bacteroidia</taxon>
        <taxon>Marinilabiliales</taxon>
        <taxon>Marinilabiliaceae</taxon>
        <taxon>Carboxylicivirga</taxon>
    </lineage>
</organism>
<dbReference type="Pfam" id="PF25917">
    <property type="entry name" value="BSH_RND"/>
    <property type="match status" value="1"/>
</dbReference>
<dbReference type="InterPro" id="IPR050465">
    <property type="entry name" value="UPF0194_transport"/>
</dbReference>
<evidence type="ECO:0000256" key="1">
    <source>
        <dbReference type="ARBA" id="ARBA00004196"/>
    </source>
</evidence>
<accession>A0ABS5K001</accession>
<evidence type="ECO:0000313" key="4">
    <source>
        <dbReference type="EMBL" id="MBS2100465.1"/>
    </source>
</evidence>
<keyword evidence="2" id="KW-0175">Coiled coil</keyword>
<dbReference type="Proteomes" id="UP000708576">
    <property type="component" value="Unassembled WGS sequence"/>
</dbReference>